<proteinExistence type="predicted"/>
<dbReference type="OrthoDB" id="7062236at2"/>
<evidence type="ECO:0000313" key="2">
    <source>
        <dbReference type="Proteomes" id="UP000285310"/>
    </source>
</evidence>
<evidence type="ECO:0000313" key="1">
    <source>
        <dbReference type="EMBL" id="ROO31342.1"/>
    </source>
</evidence>
<organism evidence="1 2">
    <name type="scientific">Salinisphaera japonica YTM-1</name>
    <dbReference type="NCBI Taxonomy" id="1209778"/>
    <lineage>
        <taxon>Bacteria</taxon>
        <taxon>Pseudomonadati</taxon>
        <taxon>Pseudomonadota</taxon>
        <taxon>Gammaproteobacteria</taxon>
        <taxon>Salinisphaerales</taxon>
        <taxon>Salinisphaeraceae</taxon>
        <taxon>Salinisphaera</taxon>
    </lineage>
</organism>
<sequence length="221" mass="25175">MPDTIQQIRLPLDTPADHELHVASRALRDRLAHALAIEYDWRYHDGPEWAARYWQAVGDLAPDATQAAGALHTLLARKDWPRLTKTETDDVRTIFRSLLVLVHPEVAPDGYLKIGDGLWQRIVRAFRGGDRSALVTAWSETRTLIRMARWPADRLSLQREHARLARACNAADRRLETMAQSFPFNMRDKLADPAWLARQRIANTQNMRRAGADNDRAAVVS</sequence>
<keyword evidence="2" id="KW-1185">Reference proteome</keyword>
<name>A0A423Q0D9_9GAMM</name>
<reference evidence="1 2" key="1">
    <citation type="submission" date="2013-10" db="EMBL/GenBank/DDBJ databases">
        <title>Salinisphaera japonica YTM-1 Genome Sequencing.</title>
        <authorList>
            <person name="Lai Q."/>
            <person name="Li C."/>
            <person name="Shao Z."/>
        </authorList>
    </citation>
    <scope>NUCLEOTIDE SEQUENCE [LARGE SCALE GENOMIC DNA]</scope>
    <source>
        <strain evidence="1 2">YTM-1</strain>
    </source>
</reference>
<dbReference type="InParanoid" id="A0A423Q0D9"/>
<dbReference type="RefSeq" id="WP_123657189.1">
    <property type="nucleotide sequence ID" value="NZ_AYKG01000006.1"/>
</dbReference>
<dbReference type="AlphaFoldDB" id="A0A423Q0D9"/>
<comment type="caution">
    <text evidence="1">The sequence shown here is derived from an EMBL/GenBank/DDBJ whole genome shotgun (WGS) entry which is preliminary data.</text>
</comment>
<accession>A0A423Q0D9</accession>
<protein>
    <submittedName>
        <fullName evidence="1">Uncharacterized protein</fullName>
    </submittedName>
</protein>
<dbReference type="EMBL" id="AYKG01000006">
    <property type="protein sequence ID" value="ROO31342.1"/>
    <property type="molecule type" value="Genomic_DNA"/>
</dbReference>
<dbReference type="Proteomes" id="UP000285310">
    <property type="component" value="Unassembled WGS sequence"/>
</dbReference>
<gene>
    <name evidence="1" type="ORF">SAJA_03160</name>
</gene>